<feature type="signal peptide" evidence="1">
    <location>
        <begin position="1"/>
        <end position="19"/>
    </location>
</feature>
<keyword evidence="4" id="KW-1185">Reference proteome</keyword>
<gene>
    <name evidence="3" type="ORF">JKL49_00875</name>
</gene>
<organism evidence="3 4">
    <name type="scientific">Phenylobacterium glaciei</name>
    <dbReference type="NCBI Taxonomy" id="2803784"/>
    <lineage>
        <taxon>Bacteria</taxon>
        <taxon>Pseudomonadati</taxon>
        <taxon>Pseudomonadota</taxon>
        <taxon>Alphaproteobacteria</taxon>
        <taxon>Caulobacterales</taxon>
        <taxon>Caulobacteraceae</taxon>
        <taxon>Phenylobacterium</taxon>
    </lineage>
</organism>
<evidence type="ECO:0000313" key="3">
    <source>
        <dbReference type="EMBL" id="MBR7617926.1"/>
    </source>
</evidence>
<dbReference type="InterPro" id="IPR032710">
    <property type="entry name" value="NTF2-like_dom_sf"/>
</dbReference>
<evidence type="ECO:0000313" key="4">
    <source>
        <dbReference type="Proteomes" id="UP000622580"/>
    </source>
</evidence>
<accession>A0A941HUB0</accession>
<comment type="caution">
    <text evidence="3">The sequence shown here is derived from an EMBL/GenBank/DDBJ whole genome shotgun (WGS) entry which is preliminary data.</text>
</comment>
<evidence type="ECO:0000259" key="2">
    <source>
        <dbReference type="Pfam" id="PF14534"/>
    </source>
</evidence>
<feature type="domain" description="DUF4440" evidence="2">
    <location>
        <begin position="170"/>
        <end position="271"/>
    </location>
</feature>
<proteinExistence type="predicted"/>
<name>A0A941HUB0_9CAUL</name>
<keyword evidence="1" id="KW-0732">Signal</keyword>
<dbReference type="AlphaFoldDB" id="A0A941HUB0"/>
<sequence>MSRLLLIAALTLAVGPVLAAPAAVDPAPVVAAERAFAADGLALGIRDSFLKHSAPDAIVFAPDVRKVHETFPKRPSDRGGPPLVWWPLWAGIARSGDLGFTTGPSTYDGKPGAYYFTVWKKQADGTWKWVFDGGAPSSTAGAPPQGSRPVYLQVSTTKGKYPESAFADARKAEAALNAAAKTGTAAAYSAVLADDGRVVGSPAAPGNGPAAQAAELATRPPVMTLGPTLGGETSKAGDLAWTYGEAAWTRDGKARQGHYVRVWRLDPKGWALVFDEILAAPPKS</sequence>
<reference evidence="3" key="1">
    <citation type="submission" date="2021-04" db="EMBL/GenBank/DDBJ databases">
        <title>Draft genome assembly of strain Phenylobacterium sp. 20VBR1 using MiniION and Illumina platforms.</title>
        <authorList>
            <person name="Thomas F.A."/>
            <person name="Krishnan K.P."/>
            <person name="Sinha R.K."/>
        </authorList>
    </citation>
    <scope>NUCLEOTIDE SEQUENCE</scope>
    <source>
        <strain evidence="3">20VBR1</strain>
    </source>
</reference>
<evidence type="ECO:0000256" key="1">
    <source>
        <dbReference type="SAM" id="SignalP"/>
    </source>
</evidence>
<dbReference type="InterPro" id="IPR027843">
    <property type="entry name" value="DUF4440"/>
</dbReference>
<feature type="chain" id="PRO_5037118438" evidence="1">
    <location>
        <begin position="20"/>
        <end position="284"/>
    </location>
</feature>
<protein>
    <submittedName>
        <fullName evidence="3">DUF4440 domain-containing protein</fullName>
    </submittedName>
</protein>
<dbReference type="RefSeq" id="WP_215337538.1">
    <property type="nucleotide sequence ID" value="NZ_JAGSGD010000001.1"/>
</dbReference>
<dbReference type="EMBL" id="JAGSGD010000001">
    <property type="protein sequence ID" value="MBR7617926.1"/>
    <property type="molecule type" value="Genomic_DNA"/>
</dbReference>
<dbReference type="SUPFAM" id="SSF54427">
    <property type="entry name" value="NTF2-like"/>
    <property type="match status" value="1"/>
</dbReference>
<dbReference type="Proteomes" id="UP000622580">
    <property type="component" value="Unassembled WGS sequence"/>
</dbReference>
<dbReference type="Gene3D" id="3.10.450.50">
    <property type="match status" value="2"/>
</dbReference>
<dbReference type="Pfam" id="PF14534">
    <property type="entry name" value="DUF4440"/>
    <property type="match status" value="1"/>
</dbReference>